<evidence type="ECO:0000256" key="1">
    <source>
        <dbReference type="ARBA" id="ARBA00007100"/>
    </source>
</evidence>
<keyword evidence="5" id="KW-0645">Protease</keyword>
<keyword evidence="5" id="KW-0378">Hydrolase</keyword>
<dbReference type="PRINTS" id="PR00834">
    <property type="entry name" value="PROTEASES2C"/>
</dbReference>
<gene>
    <name evidence="5" type="primary">hhoA</name>
    <name evidence="5" type="ORF">UC8_10400</name>
</gene>
<dbReference type="EMBL" id="CP042914">
    <property type="protein sequence ID" value="QEG39079.1"/>
    <property type="molecule type" value="Genomic_DNA"/>
</dbReference>
<protein>
    <submittedName>
        <fullName evidence="5">Serine protease HhoA</fullName>
    </submittedName>
</protein>
<dbReference type="Pfam" id="PF13369">
    <property type="entry name" value="Transglut_core2"/>
    <property type="match status" value="1"/>
</dbReference>
<keyword evidence="2" id="KW-0175">Coiled coil</keyword>
<sequence precursor="true">MLRRCFVLIFMIGLAPSCLLPLWADDANGSAPHDASFQSLIEQVRPSVVTIKTLGRDGDQIQMGTGFVMDAEGLIATNFHVISEGRSFTVETRSGRKLPVTAVEASDRSGDLALIRVDVTGAPLPALSLSESELPTQGVRVLAFGNPLGLQDSVVAGIVSAVREVEGREMIQLAIPVQPGNSGGPVVDSQGVVVGIVNMKSAIDDNLGFAIPIGELQTLREKPNPVSIDRWVRLGKIDETKWTPIFGATWQQRGGLLSARGLGNGFGGRSLCLRSPVSDELPKEIAVEVRLDDESGAAGLAFHSDGEHRHYGFYASNGRLRLTCFKGPSVYSWQVLEELETQHYLPGQWNRLRVRLEPDGLKCFVNGQLVIESPDRQLTSGKFGLVKFRDTNPDFKSFQFGDDLPLRSLSDQAQDLLDDVIANPDKLSMVEASRVSQLGQSSDAVSRKLERQAVQWERQAERLRRLAADVQVAPTLERLADLLADPSAADRQLLRGSLLIAKLDNPDIDVDAYVGRVDAMAAEILADVPEDADVVERRKALHRYLFEENGFHGGRAEYDHPANSHLNSVIDDREGLPITMSILYMELGKRLGLSIEGVGLPGHFVVKHVISDSDEQLVDVFERGKLLSREDAAAIVAAYTNRVLTDDHLRGQTVVEILARVLNNLIGVAGRTQDVESLHRYCGALIAVRPDSVRARMLRSQVRAATDRRSGAIEDLDWLIEQDPPGLDLGATLRLRESLLDK</sequence>
<reference evidence="5 6" key="1">
    <citation type="submission" date="2019-08" db="EMBL/GenBank/DDBJ databases">
        <title>Deep-cultivation of Planctomycetes and their phenomic and genomic characterization uncovers novel biology.</title>
        <authorList>
            <person name="Wiegand S."/>
            <person name="Jogler M."/>
            <person name="Boedeker C."/>
            <person name="Pinto D."/>
            <person name="Vollmers J."/>
            <person name="Rivas-Marin E."/>
            <person name="Kohn T."/>
            <person name="Peeters S.H."/>
            <person name="Heuer A."/>
            <person name="Rast P."/>
            <person name="Oberbeckmann S."/>
            <person name="Bunk B."/>
            <person name="Jeske O."/>
            <person name="Meyerdierks A."/>
            <person name="Storesund J.E."/>
            <person name="Kallscheuer N."/>
            <person name="Luecker S."/>
            <person name="Lage O.M."/>
            <person name="Pohl T."/>
            <person name="Merkel B.J."/>
            <person name="Hornburger P."/>
            <person name="Mueller R.-W."/>
            <person name="Bruemmer F."/>
            <person name="Labrenz M."/>
            <person name="Spormann A.M."/>
            <person name="Op den Camp H."/>
            <person name="Overmann J."/>
            <person name="Amann R."/>
            <person name="Jetten M.S.M."/>
            <person name="Mascher T."/>
            <person name="Medema M.H."/>
            <person name="Devos D.P."/>
            <person name="Kaster A.-K."/>
            <person name="Ovreas L."/>
            <person name="Rohde M."/>
            <person name="Galperin M.Y."/>
            <person name="Jogler C."/>
        </authorList>
    </citation>
    <scope>NUCLEOTIDE SEQUENCE [LARGE SCALE GENOMIC DNA]</scope>
    <source>
        <strain evidence="5 6">UC8</strain>
    </source>
</reference>
<evidence type="ECO:0000313" key="6">
    <source>
        <dbReference type="Proteomes" id="UP000325286"/>
    </source>
</evidence>
<feature type="signal peptide" evidence="3">
    <location>
        <begin position="1"/>
        <end position="26"/>
    </location>
</feature>
<dbReference type="SUPFAM" id="SSF49899">
    <property type="entry name" value="Concanavalin A-like lectins/glucanases"/>
    <property type="match status" value="1"/>
</dbReference>
<feature type="coiled-coil region" evidence="2">
    <location>
        <begin position="446"/>
        <end position="473"/>
    </location>
</feature>
<dbReference type="GO" id="GO:0006508">
    <property type="term" value="P:proteolysis"/>
    <property type="evidence" value="ECO:0007669"/>
    <property type="project" value="UniProtKB-KW"/>
</dbReference>
<feature type="chain" id="PRO_5022731294" evidence="3">
    <location>
        <begin position="27"/>
        <end position="742"/>
    </location>
</feature>
<keyword evidence="6" id="KW-1185">Reference proteome</keyword>
<evidence type="ECO:0000259" key="4">
    <source>
        <dbReference type="PROSITE" id="PS50042"/>
    </source>
</evidence>
<dbReference type="Gene3D" id="2.60.120.560">
    <property type="entry name" value="Exo-inulinase, domain 1"/>
    <property type="match status" value="1"/>
</dbReference>
<dbReference type="Proteomes" id="UP000325286">
    <property type="component" value="Chromosome"/>
</dbReference>
<dbReference type="PANTHER" id="PTHR22939">
    <property type="entry name" value="SERINE PROTEASE FAMILY S1C HTRA-RELATED"/>
    <property type="match status" value="1"/>
</dbReference>
<name>A0A5B9QM18_9BACT</name>
<dbReference type="PANTHER" id="PTHR22939:SF129">
    <property type="entry name" value="SERINE PROTEASE HTRA2, MITOCHONDRIAL"/>
    <property type="match status" value="1"/>
</dbReference>
<dbReference type="GO" id="GO:0004252">
    <property type="term" value="F:serine-type endopeptidase activity"/>
    <property type="evidence" value="ECO:0007669"/>
    <property type="project" value="InterPro"/>
</dbReference>
<evidence type="ECO:0000256" key="3">
    <source>
        <dbReference type="SAM" id="SignalP"/>
    </source>
</evidence>
<dbReference type="InterPro" id="IPR013320">
    <property type="entry name" value="ConA-like_dom_sf"/>
</dbReference>
<dbReference type="InterPro" id="IPR043504">
    <property type="entry name" value="Peptidase_S1_PA_chymotrypsin"/>
</dbReference>
<evidence type="ECO:0000313" key="5">
    <source>
        <dbReference type="EMBL" id="QEG39079.1"/>
    </source>
</evidence>
<dbReference type="SUPFAM" id="SSF50494">
    <property type="entry name" value="Trypsin-like serine proteases"/>
    <property type="match status" value="1"/>
</dbReference>
<dbReference type="InterPro" id="IPR009003">
    <property type="entry name" value="Peptidase_S1_PA"/>
</dbReference>
<keyword evidence="3" id="KW-0732">Signal</keyword>
<comment type="similarity">
    <text evidence="1">Belongs to the UPF0162 family.</text>
</comment>
<dbReference type="RefSeq" id="WP_068142326.1">
    <property type="nucleotide sequence ID" value="NZ_CP042914.1"/>
</dbReference>
<organism evidence="5 6">
    <name type="scientific">Roseimaritima ulvae</name>
    <dbReference type="NCBI Taxonomy" id="980254"/>
    <lineage>
        <taxon>Bacteria</taxon>
        <taxon>Pseudomonadati</taxon>
        <taxon>Planctomycetota</taxon>
        <taxon>Planctomycetia</taxon>
        <taxon>Pirellulales</taxon>
        <taxon>Pirellulaceae</taxon>
        <taxon>Roseimaritima</taxon>
    </lineage>
</organism>
<evidence type="ECO:0000256" key="2">
    <source>
        <dbReference type="SAM" id="Coils"/>
    </source>
</evidence>
<dbReference type="Gene3D" id="2.40.10.10">
    <property type="entry name" value="Trypsin-like serine proteases"/>
    <property type="match status" value="2"/>
</dbReference>
<dbReference type="AlphaFoldDB" id="A0A5B9QM18"/>
<dbReference type="PROSITE" id="PS50042">
    <property type="entry name" value="CNMP_BINDING_3"/>
    <property type="match status" value="1"/>
</dbReference>
<accession>A0A5B9QM18</accession>
<feature type="domain" description="Cyclic nucleotide-binding" evidence="4">
    <location>
        <begin position="72"/>
        <end position="126"/>
    </location>
</feature>
<proteinExistence type="inferred from homology"/>
<dbReference type="KEGG" id="rul:UC8_10400"/>
<dbReference type="InterPro" id="IPR001940">
    <property type="entry name" value="Peptidase_S1C"/>
</dbReference>
<dbReference type="InterPro" id="IPR000595">
    <property type="entry name" value="cNMP-bd_dom"/>
</dbReference>
<dbReference type="InterPro" id="IPR032698">
    <property type="entry name" value="SirB1_N"/>
</dbReference>
<dbReference type="Pfam" id="PF13365">
    <property type="entry name" value="Trypsin_2"/>
    <property type="match status" value="1"/>
</dbReference>